<name>A0A4Q9GWS6_9BURK</name>
<gene>
    <name evidence="1" type="ORF">EYS42_12485</name>
</gene>
<evidence type="ECO:0000313" key="1">
    <source>
        <dbReference type="EMBL" id="TBO29224.1"/>
    </source>
</evidence>
<organism evidence="1 2">
    <name type="scientific">Aquabacterium lacunae</name>
    <dbReference type="NCBI Taxonomy" id="2528630"/>
    <lineage>
        <taxon>Bacteria</taxon>
        <taxon>Pseudomonadati</taxon>
        <taxon>Pseudomonadota</taxon>
        <taxon>Betaproteobacteria</taxon>
        <taxon>Burkholderiales</taxon>
        <taxon>Aquabacterium</taxon>
    </lineage>
</organism>
<dbReference type="RefSeq" id="WP_130968520.1">
    <property type="nucleotide sequence ID" value="NZ_SIXI01000005.1"/>
</dbReference>
<dbReference type="AlphaFoldDB" id="A0A4Q9GWS6"/>
<protein>
    <submittedName>
        <fullName evidence="1">Uncharacterized protein</fullName>
    </submittedName>
</protein>
<reference evidence="1 2" key="1">
    <citation type="submission" date="2019-02" db="EMBL/GenBank/DDBJ databases">
        <title>Aquabacterium sp. strain KMB7.</title>
        <authorList>
            <person name="Chen W.-M."/>
        </authorList>
    </citation>
    <scope>NUCLEOTIDE SEQUENCE [LARGE SCALE GENOMIC DNA]</scope>
    <source>
        <strain evidence="1 2">KMB7</strain>
    </source>
</reference>
<dbReference type="Proteomes" id="UP000292120">
    <property type="component" value="Unassembled WGS sequence"/>
</dbReference>
<dbReference type="OrthoDB" id="6356376at2"/>
<evidence type="ECO:0000313" key="2">
    <source>
        <dbReference type="Proteomes" id="UP000292120"/>
    </source>
</evidence>
<proteinExistence type="predicted"/>
<dbReference type="Pfam" id="PF20112">
    <property type="entry name" value="DUF6502"/>
    <property type="match status" value="1"/>
</dbReference>
<accession>A0A4Q9GWS6</accession>
<dbReference type="EMBL" id="SIXI01000005">
    <property type="protein sequence ID" value="TBO29224.1"/>
    <property type="molecule type" value="Genomic_DNA"/>
</dbReference>
<sequence length="291" mass="32452">MASNPSPPSEPEQAPDKALEQALASVLAPMARLAVAHGLRHGMVEELLRRSLVDAARDSIRSQHPEILPHRMVSRISTVTGLNRREVTRITQEAAPAARTRPSVASEVFTRWLSDRQYRHRNGTLKALPRQGDAPSFETLAQSVTRDVHPRSILDELLRLDLARLDLPTDTVHITREAFVPKGDRARMLGFLGENVGDHFDAAVDNVLHQEDTPHFEQALWAHELSAESAARIKPMLRQQWQALLKLITPELQALIDEDQAEGRALSERLRIGLYSYTTRADPAAGDDPLP</sequence>
<keyword evidence="2" id="KW-1185">Reference proteome</keyword>
<dbReference type="InterPro" id="IPR045445">
    <property type="entry name" value="DUF6502"/>
</dbReference>
<comment type="caution">
    <text evidence="1">The sequence shown here is derived from an EMBL/GenBank/DDBJ whole genome shotgun (WGS) entry which is preliminary data.</text>
</comment>